<dbReference type="CDD" id="cd17324">
    <property type="entry name" value="MFS_NepI_like"/>
    <property type="match status" value="1"/>
</dbReference>
<dbReference type="EMBL" id="UXAU01000037">
    <property type="protein sequence ID" value="VDC30484.1"/>
    <property type="molecule type" value="Genomic_DNA"/>
</dbReference>
<sequence length="456" mass="46729">MGSAAPPESRVELGNMAAKPAVTAKEQGSAGSHTGSTVASDPYLPIVKSRPMSSVLRASTATPPGTTNLGMAIFALAMGGVGIGVTEFTMMGLLKEIEQGLGISTPEAGHLISAYALGVVVGAPLLAAVGARMPRKYLAVGLMVFFTVANLSSYLAPDYGTMLISRFAAGLPHGAFFGVAAVIAASMVPASRRGWAISMVMAGLSVSNVVGVPAATWLGQTFGWRLLFVVVGAIGLVTLVLLWKYVPYQAPHPDASIRRELGALKRLQVWLAILIGIVGFGGFFATYTYIAHTMTGVAGISASLLPIVVALYGLGMVAGTLVGGRLADKSVMGTLYWVLPGIAVALVVYAVAVHWPWSALVMVFVVGASGSLLVPALQTRLLDASPDAPSLASSLNHAALNVANALGAFLGGVVIAWGWGFVAPALVGAVLAVLGLGIALISGFLERKKPLPAPVH</sequence>
<dbReference type="Gene3D" id="1.20.1250.20">
    <property type="entry name" value="MFS general substrate transporter like domains"/>
    <property type="match status" value="2"/>
</dbReference>
<keyword evidence="2" id="KW-1003">Cell membrane</keyword>
<dbReference type="GO" id="GO:0022857">
    <property type="term" value="F:transmembrane transporter activity"/>
    <property type="evidence" value="ECO:0007669"/>
    <property type="project" value="InterPro"/>
</dbReference>
<evidence type="ECO:0000313" key="10">
    <source>
        <dbReference type="Proteomes" id="UP000280861"/>
    </source>
</evidence>
<feature type="transmembrane region" description="Helical" evidence="7">
    <location>
        <begin position="195"/>
        <end position="218"/>
    </location>
</feature>
<dbReference type="PANTHER" id="PTHR43124">
    <property type="entry name" value="PURINE EFFLUX PUMP PBUE"/>
    <property type="match status" value="1"/>
</dbReference>
<keyword evidence="3 7" id="KW-0812">Transmembrane</keyword>
<dbReference type="InterPro" id="IPR050189">
    <property type="entry name" value="MFS_Efflux_Transporters"/>
</dbReference>
<evidence type="ECO:0000256" key="6">
    <source>
        <dbReference type="SAM" id="MobiDB-lite"/>
    </source>
</evidence>
<dbReference type="PANTHER" id="PTHR43124:SF3">
    <property type="entry name" value="CHLORAMPHENICOL EFFLUX PUMP RV0191"/>
    <property type="match status" value="1"/>
</dbReference>
<dbReference type="PROSITE" id="PS50850">
    <property type="entry name" value="MFS"/>
    <property type="match status" value="1"/>
</dbReference>
<evidence type="ECO:0000256" key="1">
    <source>
        <dbReference type="ARBA" id="ARBA00004651"/>
    </source>
</evidence>
<evidence type="ECO:0000256" key="3">
    <source>
        <dbReference type="ARBA" id="ARBA00022692"/>
    </source>
</evidence>
<comment type="subcellular location">
    <subcellularLocation>
        <location evidence="1">Cell membrane</location>
        <topology evidence="1">Multi-pass membrane protein</topology>
    </subcellularLocation>
</comment>
<feature type="transmembrane region" description="Helical" evidence="7">
    <location>
        <begin position="425"/>
        <end position="445"/>
    </location>
</feature>
<feature type="transmembrane region" description="Helical" evidence="7">
    <location>
        <begin position="111"/>
        <end position="130"/>
    </location>
</feature>
<evidence type="ECO:0000256" key="2">
    <source>
        <dbReference type="ARBA" id="ARBA00022475"/>
    </source>
</evidence>
<feature type="transmembrane region" description="Helical" evidence="7">
    <location>
        <begin position="296"/>
        <end position="322"/>
    </location>
</feature>
<evidence type="ECO:0000256" key="5">
    <source>
        <dbReference type="ARBA" id="ARBA00023136"/>
    </source>
</evidence>
<name>A0A3P5XNZ5_9MICC</name>
<evidence type="ECO:0000256" key="7">
    <source>
        <dbReference type="SAM" id="Phobius"/>
    </source>
</evidence>
<feature type="transmembrane region" description="Helical" evidence="7">
    <location>
        <begin position="137"/>
        <end position="155"/>
    </location>
</feature>
<dbReference type="SUPFAM" id="SSF103473">
    <property type="entry name" value="MFS general substrate transporter"/>
    <property type="match status" value="1"/>
</dbReference>
<feature type="transmembrane region" description="Helical" evidence="7">
    <location>
        <begin position="224"/>
        <end position="246"/>
    </location>
</feature>
<accession>A0A3P5XNZ5</accession>
<feature type="transmembrane region" description="Helical" evidence="7">
    <location>
        <begin position="167"/>
        <end position="188"/>
    </location>
</feature>
<protein>
    <submittedName>
        <fullName evidence="9">Inner membrane transport protein YdhP</fullName>
    </submittedName>
</protein>
<feature type="transmembrane region" description="Helical" evidence="7">
    <location>
        <begin position="398"/>
        <end position="419"/>
    </location>
</feature>
<evidence type="ECO:0000313" key="9">
    <source>
        <dbReference type="EMBL" id="VDC30484.1"/>
    </source>
</evidence>
<feature type="compositionally biased region" description="Polar residues" evidence="6">
    <location>
        <begin position="29"/>
        <end position="39"/>
    </location>
</feature>
<dbReference type="GO" id="GO:0005886">
    <property type="term" value="C:plasma membrane"/>
    <property type="evidence" value="ECO:0007669"/>
    <property type="project" value="UniProtKB-SubCell"/>
</dbReference>
<dbReference type="InterPro" id="IPR020846">
    <property type="entry name" value="MFS_dom"/>
</dbReference>
<organism evidence="9 10">
    <name type="scientific">Arthrobacter ulcerisalmonis</name>
    <dbReference type="NCBI Taxonomy" id="2483813"/>
    <lineage>
        <taxon>Bacteria</taxon>
        <taxon>Bacillati</taxon>
        <taxon>Actinomycetota</taxon>
        <taxon>Actinomycetes</taxon>
        <taxon>Micrococcales</taxon>
        <taxon>Micrococcaceae</taxon>
        <taxon>Arthrobacter</taxon>
    </lineage>
</organism>
<dbReference type="InterPro" id="IPR011701">
    <property type="entry name" value="MFS"/>
</dbReference>
<gene>
    <name evidence="9" type="primary">ydhP_2</name>
    <name evidence="9" type="ORF">PSET11_02595</name>
</gene>
<keyword evidence="4 7" id="KW-1133">Transmembrane helix</keyword>
<feature type="domain" description="Major facilitator superfamily (MFS) profile" evidence="8">
    <location>
        <begin position="72"/>
        <end position="447"/>
    </location>
</feature>
<proteinExistence type="predicted"/>
<feature type="transmembrane region" description="Helical" evidence="7">
    <location>
        <begin position="69"/>
        <end position="91"/>
    </location>
</feature>
<dbReference type="Pfam" id="PF07690">
    <property type="entry name" value="MFS_1"/>
    <property type="match status" value="1"/>
</dbReference>
<keyword evidence="10" id="KW-1185">Reference proteome</keyword>
<reference evidence="9 10" key="1">
    <citation type="submission" date="2018-11" db="EMBL/GenBank/DDBJ databases">
        <authorList>
            <person name="Criscuolo A."/>
        </authorList>
    </citation>
    <scope>NUCLEOTIDE SEQUENCE [LARGE SCALE GENOMIC DNA]</scope>
    <source>
        <strain evidence="9">AT11b</strain>
    </source>
</reference>
<feature type="transmembrane region" description="Helical" evidence="7">
    <location>
        <begin position="357"/>
        <end position="377"/>
    </location>
</feature>
<dbReference type="AlphaFoldDB" id="A0A3P5XNZ5"/>
<feature type="region of interest" description="Disordered" evidence="6">
    <location>
        <begin position="20"/>
        <end position="43"/>
    </location>
</feature>
<keyword evidence="5 7" id="KW-0472">Membrane</keyword>
<evidence type="ECO:0000256" key="4">
    <source>
        <dbReference type="ARBA" id="ARBA00022989"/>
    </source>
</evidence>
<dbReference type="InterPro" id="IPR036259">
    <property type="entry name" value="MFS_trans_sf"/>
</dbReference>
<evidence type="ECO:0000259" key="8">
    <source>
        <dbReference type="PROSITE" id="PS50850"/>
    </source>
</evidence>
<feature type="transmembrane region" description="Helical" evidence="7">
    <location>
        <begin position="334"/>
        <end position="351"/>
    </location>
</feature>
<feature type="transmembrane region" description="Helical" evidence="7">
    <location>
        <begin position="267"/>
        <end position="290"/>
    </location>
</feature>
<dbReference type="Proteomes" id="UP000280861">
    <property type="component" value="Unassembled WGS sequence"/>
</dbReference>